<dbReference type="EnsemblPlants" id="OBART09G03330.1">
    <property type="protein sequence ID" value="OBART09G03330.1"/>
    <property type="gene ID" value="OBART09G03330"/>
</dbReference>
<reference evidence="2" key="1">
    <citation type="journal article" date="2009" name="Rice">
        <title>De Novo Next Generation Sequencing of Plant Genomes.</title>
        <authorList>
            <person name="Rounsley S."/>
            <person name="Marri P.R."/>
            <person name="Yu Y."/>
            <person name="He R."/>
            <person name="Sisneros N."/>
            <person name="Goicoechea J.L."/>
            <person name="Lee S.J."/>
            <person name="Angelova A."/>
            <person name="Kudrna D."/>
            <person name="Luo M."/>
            <person name="Affourtit J."/>
            <person name="Desany B."/>
            <person name="Knight J."/>
            <person name="Niazi F."/>
            <person name="Egholm M."/>
            <person name="Wing R.A."/>
        </authorList>
    </citation>
    <scope>NUCLEOTIDE SEQUENCE [LARGE SCALE GENOMIC DNA]</scope>
    <source>
        <strain evidence="2">cv. IRGC 105608</strain>
    </source>
</reference>
<organism evidence="2">
    <name type="scientific">Oryza barthii</name>
    <dbReference type="NCBI Taxonomy" id="65489"/>
    <lineage>
        <taxon>Eukaryota</taxon>
        <taxon>Viridiplantae</taxon>
        <taxon>Streptophyta</taxon>
        <taxon>Embryophyta</taxon>
        <taxon>Tracheophyta</taxon>
        <taxon>Spermatophyta</taxon>
        <taxon>Magnoliopsida</taxon>
        <taxon>Liliopsida</taxon>
        <taxon>Poales</taxon>
        <taxon>Poaceae</taxon>
        <taxon>BOP clade</taxon>
        <taxon>Oryzoideae</taxon>
        <taxon>Oryzeae</taxon>
        <taxon>Oryzinae</taxon>
        <taxon>Oryza</taxon>
    </lineage>
</organism>
<keyword evidence="3" id="KW-1185">Reference proteome</keyword>
<dbReference type="HOGENOM" id="CLU_2835209_0_0_1"/>
<sequence length="66" mass="7786">MPLPPWRLEELHRVVELEERKAVATMKRETAEQGRGRDTENEHAEDMRRERKGNSVEQYKKVGPLS</sequence>
<dbReference type="AlphaFoldDB" id="A0A0D3H4I7"/>
<proteinExistence type="predicted"/>
<reference evidence="2" key="2">
    <citation type="submission" date="2015-03" db="UniProtKB">
        <authorList>
            <consortium name="EnsemblPlants"/>
        </authorList>
    </citation>
    <scope>IDENTIFICATION</scope>
</reference>
<dbReference type="Gramene" id="OBART09G03330.1">
    <property type="protein sequence ID" value="OBART09G03330.1"/>
    <property type="gene ID" value="OBART09G03330"/>
</dbReference>
<accession>A0A0D3H4I7</accession>
<evidence type="ECO:0000313" key="3">
    <source>
        <dbReference type="Proteomes" id="UP000026960"/>
    </source>
</evidence>
<feature type="compositionally biased region" description="Basic and acidic residues" evidence="1">
    <location>
        <begin position="23"/>
        <end position="60"/>
    </location>
</feature>
<protein>
    <submittedName>
        <fullName evidence="2">Uncharacterized protein</fullName>
    </submittedName>
</protein>
<evidence type="ECO:0000313" key="2">
    <source>
        <dbReference type="EnsemblPlants" id="OBART09G03330.1"/>
    </source>
</evidence>
<name>A0A0D3H4I7_9ORYZ</name>
<dbReference type="PaxDb" id="65489-OBART09G03330.1"/>
<dbReference type="Proteomes" id="UP000026960">
    <property type="component" value="Chromosome 9"/>
</dbReference>
<evidence type="ECO:0000256" key="1">
    <source>
        <dbReference type="SAM" id="MobiDB-lite"/>
    </source>
</evidence>
<feature type="region of interest" description="Disordered" evidence="1">
    <location>
        <begin position="23"/>
        <end position="66"/>
    </location>
</feature>